<dbReference type="InterPro" id="IPR002213">
    <property type="entry name" value="UDP_glucos_trans"/>
</dbReference>
<evidence type="ECO:0000259" key="5">
    <source>
        <dbReference type="Pfam" id="PF21036"/>
    </source>
</evidence>
<accession>A0A940MDY7</accession>
<evidence type="ECO:0000313" key="6">
    <source>
        <dbReference type="EMBL" id="MBP0461294.1"/>
    </source>
</evidence>
<dbReference type="Pfam" id="PF21036">
    <property type="entry name" value="EryCIII-like_N"/>
    <property type="match status" value="1"/>
</dbReference>
<dbReference type="PANTHER" id="PTHR48050:SF13">
    <property type="entry name" value="STEROL 3-BETA-GLUCOSYLTRANSFERASE UGT80A2"/>
    <property type="match status" value="1"/>
</dbReference>
<evidence type="ECO:0000313" key="7">
    <source>
        <dbReference type="Proteomes" id="UP000670475"/>
    </source>
</evidence>
<comment type="caution">
    <text evidence="6">The sequence shown here is derived from an EMBL/GenBank/DDBJ whole genome shotgun (WGS) entry which is preliminary data.</text>
</comment>
<keyword evidence="3" id="KW-0808">Transferase</keyword>
<dbReference type="Pfam" id="PF06722">
    <property type="entry name" value="EryCIII-like_C"/>
    <property type="match status" value="1"/>
</dbReference>
<reference evidence="6" key="1">
    <citation type="submission" date="2021-03" db="EMBL/GenBank/DDBJ databases">
        <title>Whole genome sequence of Streptomyces bomunensis MMS17-BM035.</title>
        <authorList>
            <person name="Lee J.H."/>
        </authorList>
    </citation>
    <scope>NUCLEOTIDE SEQUENCE</scope>
    <source>
        <strain evidence="6">MMS17-BM035</strain>
    </source>
</reference>
<gene>
    <name evidence="6" type="ORF">JFN87_28100</name>
</gene>
<comment type="similarity">
    <text evidence="1">Belongs to the glycosyltransferase 28 family.</text>
</comment>
<name>A0A940MDY7_9ACTN</name>
<keyword evidence="2" id="KW-0328">Glycosyltransferase</keyword>
<dbReference type="EMBL" id="JAGIQL010000175">
    <property type="protein sequence ID" value="MBP0461294.1"/>
    <property type="molecule type" value="Genomic_DNA"/>
</dbReference>
<dbReference type="PANTHER" id="PTHR48050">
    <property type="entry name" value="STEROL 3-BETA-GLUCOSYLTRANSFERASE"/>
    <property type="match status" value="1"/>
</dbReference>
<dbReference type="Gene3D" id="3.40.50.2000">
    <property type="entry name" value="Glycogen Phosphorylase B"/>
    <property type="match status" value="2"/>
</dbReference>
<dbReference type="SUPFAM" id="SSF53756">
    <property type="entry name" value="UDP-Glycosyltransferase/glycogen phosphorylase"/>
    <property type="match status" value="1"/>
</dbReference>
<dbReference type="GO" id="GO:0008194">
    <property type="term" value="F:UDP-glycosyltransferase activity"/>
    <property type="evidence" value="ECO:0007669"/>
    <property type="project" value="InterPro"/>
</dbReference>
<feature type="domain" description="Erythromycin biosynthesis protein CIII-like C-terminal" evidence="4">
    <location>
        <begin position="236"/>
        <end position="379"/>
    </location>
</feature>
<dbReference type="InterPro" id="IPR010610">
    <property type="entry name" value="EryCIII-like_C"/>
</dbReference>
<evidence type="ECO:0000259" key="4">
    <source>
        <dbReference type="Pfam" id="PF06722"/>
    </source>
</evidence>
<dbReference type="GO" id="GO:0017000">
    <property type="term" value="P:antibiotic biosynthetic process"/>
    <property type="evidence" value="ECO:0007669"/>
    <property type="project" value="UniProtKB-ARBA"/>
</dbReference>
<dbReference type="CDD" id="cd03784">
    <property type="entry name" value="GT1_Gtf-like"/>
    <property type="match status" value="1"/>
</dbReference>
<dbReference type="Proteomes" id="UP000670475">
    <property type="component" value="Unassembled WGS sequence"/>
</dbReference>
<feature type="domain" description="Erythromycin biosynthesis protein CIII-like N-terminal" evidence="5">
    <location>
        <begin position="22"/>
        <end position="222"/>
    </location>
</feature>
<evidence type="ECO:0000256" key="1">
    <source>
        <dbReference type="ARBA" id="ARBA00006962"/>
    </source>
</evidence>
<dbReference type="InterPro" id="IPR048284">
    <property type="entry name" value="EryCIII-like_N"/>
</dbReference>
<protein>
    <submittedName>
        <fullName evidence="6">DUF1205 domain-containing protein</fullName>
    </submittedName>
</protein>
<dbReference type="RefSeq" id="WP_209344461.1">
    <property type="nucleotide sequence ID" value="NZ_JAGIQL010000175.1"/>
</dbReference>
<evidence type="ECO:0000256" key="2">
    <source>
        <dbReference type="ARBA" id="ARBA00022676"/>
    </source>
</evidence>
<evidence type="ECO:0000256" key="3">
    <source>
        <dbReference type="ARBA" id="ARBA00022679"/>
    </source>
</evidence>
<proteinExistence type="inferred from homology"/>
<dbReference type="GO" id="GO:0016758">
    <property type="term" value="F:hexosyltransferase activity"/>
    <property type="evidence" value="ECO:0007669"/>
    <property type="project" value="UniProtKB-ARBA"/>
</dbReference>
<dbReference type="InterPro" id="IPR050426">
    <property type="entry name" value="Glycosyltransferase_28"/>
</dbReference>
<sequence>MRVMVMTGPVPTHLMPLLPQVWALRGAGHRVLLAAQPDLAATARAAGLPMAVIGTEQREIAARRAHRAAGGRDAGGDTRQVPPYEALARRLRDRMDDVLGPALRVAREWRPDLVLADPLEYASLVVGGVLGVPVVHHRWGVDSLSSRVGHVRDALRETCLGHGLTGGLPAPALVLDPCPPSLQAPGATPARPVRFVPGTGSGLVPDWASRKTARRRICVTLGLRTVALEGAAVLARLLQGLGRLPDTETVVTVDPADRAELGPLPRSVRLVDPAPLDLFLTTCDAVVHHGGSGTGLAAIAAGLPQLVVPQTPWTAEHGERVEALGAGLLAPQSAAPEDIAAAAGELLADPRHRDGARRLREEMRATPSPAETVPALVRLAGRERGTGAAPLRVEASSSAALHHLAAQGG</sequence>
<organism evidence="6 7">
    <name type="scientific">Streptomyces montanisoli</name>
    <dbReference type="NCBI Taxonomy" id="2798581"/>
    <lineage>
        <taxon>Bacteria</taxon>
        <taxon>Bacillati</taxon>
        <taxon>Actinomycetota</taxon>
        <taxon>Actinomycetes</taxon>
        <taxon>Kitasatosporales</taxon>
        <taxon>Streptomycetaceae</taxon>
        <taxon>Streptomyces</taxon>
    </lineage>
</organism>
<dbReference type="AlphaFoldDB" id="A0A940MDY7"/>
<keyword evidence="7" id="KW-1185">Reference proteome</keyword>